<dbReference type="EMBL" id="CP061038">
    <property type="protein sequence ID" value="QNQ10435.1"/>
    <property type="molecule type" value="Genomic_DNA"/>
</dbReference>
<dbReference type="Gene3D" id="1.10.260.40">
    <property type="entry name" value="lambda repressor-like DNA-binding domains"/>
    <property type="match status" value="1"/>
</dbReference>
<dbReference type="AlphaFoldDB" id="A0A7H0LL82"/>
<dbReference type="InterPro" id="IPR010982">
    <property type="entry name" value="Lambda_DNA-bd_dom_sf"/>
</dbReference>
<name>A0A7H0LL82_9SPHN</name>
<proteinExistence type="predicted"/>
<dbReference type="RefSeq" id="WP_187762733.1">
    <property type="nucleotide sequence ID" value="NZ_CP061038.1"/>
</dbReference>
<dbReference type="CDD" id="cd00093">
    <property type="entry name" value="HTH_XRE"/>
    <property type="match status" value="1"/>
</dbReference>
<accession>A0A7H0LL82</accession>
<dbReference type="KEGG" id="spap:H3Z74_04205"/>
<reference evidence="1 2" key="1">
    <citation type="submission" date="2020-09" db="EMBL/GenBank/DDBJ databases">
        <title>Sphingomonas sp., a new species isolated from pork steak.</title>
        <authorList>
            <person name="Heidler von Heilborn D."/>
        </authorList>
    </citation>
    <scope>NUCLEOTIDE SEQUENCE [LARGE SCALE GENOMIC DNA]</scope>
    <source>
        <strain evidence="2">S8-3T</strain>
    </source>
</reference>
<dbReference type="InterPro" id="IPR001387">
    <property type="entry name" value="Cro/C1-type_HTH"/>
</dbReference>
<gene>
    <name evidence="1" type="ORF">H3Z74_04205</name>
</gene>
<sequence length="295" mass="31975">MQSSFGERLTLALKALSMSRGRLAAELQVDKSLVGRWASGAVHPAAHNLERLTRLLAEKHPGLTLLDWEREPADFAAFFGVDPVSVTQPRQPGVPLPPETLDAAYASTSQRGEAYEGLWRATHPAVIAPGRFFHEHGMIRRGVGGLLRFELGGPDVRYVGSILPIEGQVFVIATDTVRHLPCFMIFNIVTMPKIVLMDGILLTAGNAMRNPSAYPIVMERIGDLTGDRPADDAHAESLMTRPQFVQDDECVSPAMRNHLIRDFGPEAIKAGGDLLLTAAGTPDLAKVVAALNYPG</sequence>
<keyword evidence="2" id="KW-1185">Reference proteome</keyword>
<dbReference type="Proteomes" id="UP000516148">
    <property type="component" value="Chromosome"/>
</dbReference>
<dbReference type="SUPFAM" id="SSF47413">
    <property type="entry name" value="lambda repressor-like DNA-binding domains"/>
    <property type="match status" value="1"/>
</dbReference>
<organism evidence="1 2">
    <name type="scientific">Sphingomonas alpina</name>
    <dbReference type="NCBI Taxonomy" id="653931"/>
    <lineage>
        <taxon>Bacteria</taxon>
        <taxon>Pseudomonadati</taxon>
        <taxon>Pseudomonadota</taxon>
        <taxon>Alphaproteobacteria</taxon>
        <taxon>Sphingomonadales</taxon>
        <taxon>Sphingomonadaceae</taxon>
        <taxon>Sphingomonas</taxon>
    </lineage>
</organism>
<dbReference type="GO" id="GO:0003677">
    <property type="term" value="F:DNA binding"/>
    <property type="evidence" value="ECO:0007669"/>
    <property type="project" value="InterPro"/>
</dbReference>
<evidence type="ECO:0000313" key="1">
    <source>
        <dbReference type="EMBL" id="QNQ10435.1"/>
    </source>
</evidence>
<protein>
    <submittedName>
        <fullName evidence="1">Helix-turn-helix transcriptional regulator</fullName>
    </submittedName>
</protein>
<evidence type="ECO:0000313" key="2">
    <source>
        <dbReference type="Proteomes" id="UP000516148"/>
    </source>
</evidence>